<gene>
    <name evidence="1" type="ORF">JF74_10210</name>
</gene>
<dbReference type="HOGENOM" id="CLU_144209_0_0_9"/>
<name>A0A0F4LDK3_9LACO</name>
<dbReference type="OrthoDB" id="2067392at2"/>
<dbReference type="AlphaFoldDB" id="A0A0F4LDK3"/>
<reference evidence="1 2" key="1">
    <citation type="submission" date="2015-01" db="EMBL/GenBank/DDBJ databases">
        <title>Comparative genomics of the lactic acid bacteria isolated from the honey bee gut.</title>
        <authorList>
            <person name="Ellegaard K.M."/>
            <person name="Tamarit D."/>
            <person name="Javelind E."/>
            <person name="Olofsson T."/>
            <person name="Andersson S.G."/>
            <person name="Vasquez A."/>
        </authorList>
    </citation>
    <scope>NUCLEOTIDE SEQUENCE [LARGE SCALE GENOMIC DNA]</scope>
    <source>
        <strain evidence="1 2">Hma8</strain>
    </source>
</reference>
<dbReference type="PATRIC" id="fig|1218507.3.peg.1193"/>
<dbReference type="EMBL" id="JXLI01000010">
    <property type="protein sequence ID" value="KJY56675.1"/>
    <property type="molecule type" value="Genomic_DNA"/>
</dbReference>
<organism evidence="1 2">
    <name type="scientific">Lactobacillus melliventris</name>
    <dbReference type="NCBI Taxonomy" id="1218507"/>
    <lineage>
        <taxon>Bacteria</taxon>
        <taxon>Bacillati</taxon>
        <taxon>Bacillota</taxon>
        <taxon>Bacilli</taxon>
        <taxon>Lactobacillales</taxon>
        <taxon>Lactobacillaceae</taxon>
        <taxon>Lactobacillus</taxon>
    </lineage>
</organism>
<dbReference type="Pfam" id="PF12363">
    <property type="entry name" value="Phage_TAC_12"/>
    <property type="match status" value="1"/>
</dbReference>
<sequence>MEIKINEKTYKLNFGIMFLRKLDAVHYIEEKGIKIGFGLNSVVPGLISRNAATLSEVLYYALWVNNERPTQAQVDEFLEKDTNIEQLFHDVLIELQKSNVTRSSMKNLKASLPETDRISE</sequence>
<evidence type="ECO:0000313" key="1">
    <source>
        <dbReference type="EMBL" id="KJY56675.1"/>
    </source>
</evidence>
<dbReference type="STRING" id="1218507.JF74_10210"/>
<dbReference type="RefSeq" id="WP_046324944.1">
    <property type="nucleotide sequence ID" value="NZ_JAAEEB010000013.1"/>
</dbReference>
<dbReference type="InterPro" id="IPR024410">
    <property type="entry name" value="Phage_TAC_12"/>
</dbReference>
<evidence type="ECO:0000313" key="2">
    <source>
        <dbReference type="Proteomes" id="UP000033531"/>
    </source>
</evidence>
<protein>
    <submittedName>
        <fullName evidence="1">Phage protein</fullName>
    </submittedName>
</protein>
<dbReference type="Proteomes" id="UP000033531">
    <property type="component" value="Unassembled WGS sequence"/>
</dbReference>
<proteinExistence type="predicted"/>
<comment type="caution">
    <text evidence="1">The sequence shown here is derived from an EMBL/GenBank/DDBJ whole genome shotgun (WGS) entry which is preliminary data.</text>
</comment>
<accession>A0A0F4LDK3</accession>